<evidence type="ECO:0000256" key="1">
    <source>
        <dbReference type="SAM" id="MobiDB-lite"/>
    </source>
</evidence>
<feature type="transmembrane region" description="Helical" evidence="2">
    <location>
        <begin position="51"/>
        <end position="70"/>
    </location>
</feature>
<protein>
    <submittedName>
        <fullName evidence="4">Sterol desaturase family protein</fullName>
    </submittedName>
</protein>
<dbReference type="InterPro" id="IPR006694">
    <property type="entry name" value="Fatty_acid_hydroxylase"/>
</dbReference>
<feature type="region of interest" description="Disordered" evidence="1">
    <location>
        <begin position="234"/>
        <end position="254"/>
    </location>
</feature>
<keyword evidence="2" id="KW-0812">Transmembrane</keyword>
<dbReference type="RefSeq" id="WP_261696369.1">
    <property type="nucleotide sequence ID" value="NZ_CP104694.1"/>
</dbReference>
<name>A0ABY6BHZ9_9GAMM</name>
<proteinExistence type="predicted"/>
<evidence type="ECO:0000313" key="4">
    <source>
        <dbReference type="EMBL" id="UXI69414.1"/>
    </source>
</evidence>
<feature type="transmembrane region" description="Helical" evidence="2">
    <location>
        <begin position="145"/>
        <end position="167"/>
    </location>
</feature>
<evidence type="ECO:0000259" key="3">
    <source>
        <dbReference type="Pfam" id="PF04116"/>
    </source>
</evidence>
<dbReference type="Proteomes" id="UP001064632">
    <property type="component" value="Chromosome"/>
</dbReference>
<dbReference type="Pfam" id="PF04116">
    <property type="entry name" value="FA_hydroxylase"/>
    <property type="match status" value="1"/>
</dbReference>
<keyword evidence="2" id="KW-0472">Membrane</keyword>
<organism evidence="4 5">
    <name type="scientific">Tahibacter amnicola</name>
    <dbReference type="NCBI Taxonomy" id="2976241"/>
    <lineage>
        <taxon>Bacteria</taxon>
        <taxon>Pseudomonadati</taxon>
        <taxon>Pseudomonadota</taxon>
        <taxon>Gammaproteobacteria</taxon>
        <taxon>Lysobacterales</taxon>
        <taxon>Rhodanobacteraceae</taxon>
        <taxon>Tahibacter</taxon>
    </lineage>
</organism>
<feature type="domain" description="Fatty acid hydroxylase" evidence="3">
    <location>
        <begin position="59"/>
        <end position="213"/>
    </location>
</feature>
<accession>A0ABY6BHZ9</accession>
<evidence type="ECO:0000313" key="5">
    <source>
        <dbReference type="Proteomes" id="UP001064632"/>
    </source>
</evidence>
<dbReference type="EMBL" id="CP104694">
    <property type="protein sequence ID" value="UXI69414.1"/>
    <property type="molecule type" value="Genomic_DNA"/>
</dbReference>
<feature type="compositionally biased region" description="Basic and acidic residues" evidence="1">
    <location>
        <begin position="234"/>
        <end position="248"/>
    </location>
</feature>
<keyword evidence="2" id="KW-1133">Transmembrane helix</keyword>
<reference evidence="4" key="1">
    <citation type="submission" date="2022-09" db="EMBL/GenBank/DDBJ databases">
        <title>Tahibacter sp. nov., isolated from a fresh water.</title>
        <authorList>
            <person name="Baek J.H."/>
            <person name="Lee J.K."/>
            <person name="Kim J.M."/>
            <person name="Jeon C.O."/>
        </authorList>
    </citation>
    <scope>NUCLEOTIDE SEQUENCE</scope>
    <source>
        <strain evidence="4">W38</strain>
    </source>
</reference>
<keyword evidence="5" id="KW-1185">Reference proteome</keyword>
<feature type="transmembrane region" description="Helical" evidence="2">
    <location>
        <begin position="119"/>
        <end position="139"/>
    </location>
</feature>
<feature type="transmembrane region" description="Helical" evidence="2">
    <location>
        <begin position="23"/>
        <end position="45"/>
    </location>
</feature>
<sequence length="254" mass="29018">METQTVAYREEYRSRFCPPRYRGVAHGVFVAVVGFCMLVAGALLLRPADLLSYWWMVPATFLLANLVEYLTHRHVMHKRVPVLGAMFERHTRRHHRYFTLADIEITGAHDMHAVLFPPVLLGFFSAVALLLSLAVGAVLGRAPGVLFFLVALSYYLAYEVLHLLAHWPLHGRMARSRVIRRLVSHHRAHHAPHVMQRGNFNIVVPLCDWLFRTLHDESDVLAQTVKSSRVERAYEDARATTREGEHGKRGSIQT</sequence>
<evidence type="ECO:0000256" key="2">
    <source>
        <dbReference type="SAM" id="Phobius"/>
    </source>
</evidence>
<gene>
    <name evidence="4" type="ORF">N4264_07130</name>
</gene>